<sequence length="26" mass="2845">MVSSDGTMSLSEGSELNNFHRQSSML</sequence>
<dbReference type="Proteomes" id="UP000188320">
    <property type="component" value="Unassembled WGS sequence"/>
</dbReference>
<gene>
    <name evidence="2" type="ORF">AX774_g5305</name>
</gene>
<evidence type="ECO:0000313" key="2">
    <source>
        <dbReference type="EMBL" id="OMH81237.1"/>
    </source>
</evidence>
<feature type="region of interest" description="Disordered" evidence="1">
    <location>
        <begin position="1"/>
        <end position="26"/>
    </location>
</feature>
<dbReference type="AlphaFoldDB" id="A0A1R1PJX1"/>
<accession>A0A1R1PJX1</accession>
<evidence type="ECO:0000256" key="1">
    <source>
        <dbReference type="SAM" id="MobiDB-lite"/>
    </source>
</evidence>
<keyword evidence="3" id="KW-1185">Reference proteome</keyword>
<proteinExistence type="predicted"/>
<protein>
    <submittedName>
        <fullName evidence="2">Uncharacterized protein</fullName>
    </submittedName>
</protein>
<comment type="caution">
    <text evidence="2">The sequence shown here is derived from an EMBL/GenBank/DDBJ whole genome shotgun (WGS) entry which is preliminary data.</text>
</comment>
<feature type="non-terminal residue" evidence="2">
    <location>
        <position position="26"/>
    </location>
</feature>
<reference evidence="3" key="1">
    <citation type="submission" date="2017-01" db="EMBL/GenBank/DDBJ databases">
        <authorList>
            <person name="Wang Y."/>
            <person name="White M."/>
            <person name="Kvist S."/>
            <person name="Moncalvo J.-M."/>
        </authorList>
    </citation>
    <scope>NUCLEOTIDE SEQUENCE [LARGE SCALE GENOMIC DNA]</scope>
    <source>
        <strain evidence="3">COL-18-3</strain>
    </source>
</reference>
<organism evidence="2 3">
    <name type="scientific">Zancudomyces culisetae</name>
    <name type="common">Gut fungus</name>
    <name type="synonym">Smittium culisetae</name>
    <dbReference type="NCBI Taxonomy" id="1213189"/>
    <lineage>
        <taxon>Eukaryota</taxon>
        <taxon>Fungi</taxon>
        <taxon>Fungi incertae sedis</taxon>
        <taxon>Zoopagomycota</taxon>
        <taxon>Kickxellomycotina</taxon>
        <taxon>Harpellomycetes</taxon>
        <taxon>Harpellales</taxon>
        <taxon>Legeriomycetaceae</taxon>
        <taxon>Zancudomyces</taxon>
    </lineage>
</organism>
<name>A0A1R1PJX1_ZANCU</name>
<evidence type="ECO:0000313" key="3">
    <source>
        <dbReference type="Proteomes" id="UP000188320"/>
    </source>
</evidence>
<dbReference type="EMBL" id="LSSK01000946">
    <property type="protein sequence ID" value="OMH81237.1"/>
    <property type="molecule type" value="Genomic_DNA"/>
</dbReference>